<dbReference type="PANTHER" id="PTHR33198">
    <property type="entry name" value="ANK_REP_REGION DOMAIN-CONTAINING PROTEIN-RELATED"/>
    <property type="match status" value="1"/>
</dbReference>
<evidence type="ECO:0008006" key="3">
    <source>
        <dbReference type="Google" id="ProtNLM"/>
    </source>
</evidence>
<name>A0A6G0TE31_APHGL</name>
<organism evidence="1 2">
    <name type="scientific">Aphis glycines</name>
    <name type="common">Soybean aphid</name>
    <dbReference type="NCBI Taxonomy" id="307491"/>
    <lineage>
        <taxon>Eukaryota</taxon>
        <taxon>Metazoa</taxon>
        <taxon>Ecdysozoa</taxon>
        <taxon>Arthropoda</taxon>
        <taxon>Hexapoda</taxon>
        <taxon>Insecta</taxon>
        <taxon>Pterygota</taxon>
        <taxon>Neoptera</taxon>
        <taxon>Paraneoptera</taxon>
        <taxon>Hemiptera</taxon>
        <taxon>Sternorrhyncha</taxon>
        <taxon>Aphidomorpha</taxon>
        <taxon>Aphidoidea</taxon>
        <taxon>Aphididae</taxon>
        <taxon>Aphidini</taxon>
        <taxon>Aphis</taxon>
        <taxon>Aphis</taxon>
    </lineage>
</organism>
<dbReference type="OrthoDB" id="6621134at2759"/>
<accession>A0A6G0TE31</accession>
<reference evidence="1 2" key="1">
    <citation type="submission" date="2019-08" db="EMBL/GenBank/DDBJ databases">
        <title>The genome of the soybean aphid Biotype 1, its phylome, world population structure and adaptation to the North American continent.</title>
        <authorList>
            <person name="Giordano R."/>
            <person name="Donthu R.K."/>
            <person name="Hernandez A.G."/>
            <person name="Wright C.L."/>
            <person name="Zimin A.V."/>
        </authorList>
    </citation>
    <scope>NUCLEOTIDE SEQUENCE [LARGE SCALE GENOMIC DNA]</scope>
    <source>
        <tissue evidence="1">Whole aphids</tissue>
    </source>
</reference>
<dbReference type="PANTHER" id="PTHR33198:SF19">
    <property type="entry name" value="CCHC-TYPE DOMAIN-CONTAINING PROTEIN"/>
    <property type="match status" value="1"/>
</dbReference>
<proteinExistence type="predicted"/>
<protein>
    <recommendedName>
        <fullName evidence="3">Retrotransposon gag domain-containing protein</fullName>
    </recommendedName>
</protein>
<sequence>MGQLTDFKLKEDDFNSWIERFELYVMLNEINVHKKQLLFLTLLGNDGYALLRDLCTPNKPINKKYVDLKSLLTNYINPKPNLITERYKFKERRQAANETVIEFITGLRKMSEHCEFGTVLDDALRDQVIWGIRDSNIKKRLLSEEHIVISESVKESEKEVELENKDNVEEVGLRKSHRVIKLPIRLNL</sequence>
<evidence type="ECO:0000313" key="2">
    <source>
        <dbReference type="Proteomes" id="UP000475862"/>
    </source>
</evidence>
<evidence type="ECO:0000313" key="1">
    <source>
        <dbReference type="EMBL" id="KAE9530092.1"/>
    </source>
</evidence>
<gene>
    <name evidence="1" type="ORF">AGLY_011554</name>
</gene>
<keyword evidence="2" id="KW-1185">Reference proteome</keyword>
<dbReference type="AlphaFoldDB" id="A0A6G0TE31"/>
<dbReference type="EMBL" id="VYZN01000043">
    <property type="protein sequence ID" value="KAE9530092.1"/>
    <property type="molecule type" value="Genomic_DNA"/>
</dbReference>
<dbReference type="Proteomes" id="UP000475862">
    <property type="component" value="Unassembled WGS sequence"/>
</dbReference>
<comment type="caution">
    <text evidence="1">The sequence shown here is derived from an EMBL/GenBank/DDBJ whole genome shotgun (WGS) entry which is preliminary data.</text>
</comment>